<sequence>PKKAANSPPAPSISSILTSFEIYDVSKIAIINKILTVISPSNNNNNNNMKVDNIFENSSSFKDRSKLLNPDEHLEDNNMEEGLKDFTIIIKATLFAITNSIKFTFKEKNNRKIILAINNIFTQNDDFKRISVCHINLTHSVIIYFIMSDVATAALYMTIPNFKIKKFLDFTQYKTDMQFNERIIHITDILLQIKPVNIKQVFVKYGTITNFRIIVRGM</sequence>
<comment type="caution">
    <text evidence="2">The sequence shown here is derived from an EMBL/GenBank/DDBJ whole genome shotgun (WGS) entry which is preliminary data.</text>
</comment>
<dbReference type="EMBL" id="CAMKVN010000691">
    <property type="protein sequence ID" value="CAI2170369.1"/>
    <property type="molecule type" value="Genomic_DNA"/>
</dbReference>
<dbReference type="Proteomes" id="UP001153678">
    <property type="component" value="Unassembled WGS sequence"/>
</dbReference>
<keyword evidence="1" id="KW-1133">Transmembrane helix</keyword>
<feature type="non-terminal residue" evidence="2">
    <location>
        <position position="218"/>
    </location>
</feature>
<protein>
    <submittedName>
        <fullName evidence="2">6984_t:CDS:1</fullName>
    </submittedName>
</protein>
<proteinExistence type="predicted"/>
<organism evidence="2 3">
    <name type="scientific">Funneliformis geosporum</name>
    <dbReference type="NCBI Taxonomy" id="1117311"/>
    <lineage>
        <taxon>Eukaryota</taxon>
        <taxon>Fungi</taxon>
        <taxon>Fungi incertae sedis</taxon>
        <taxon>Mucoromycota</taxon>
        <taxon>Glomeromycotina</taxon>
        <taxon>Glomeromycetes</taxon>
        <taxon>Glomerales</taxon>
        <taxon>Glomeraceae</taxon>
        <taxon>Funneliformis</taxon>
    </lineage>
</organism>
<evidence type="ECO:0000256" key="1">
    <source>
        <dbReference type="SAM" id="Phobius"/>
    </source>
</evidence>
<keyword evidence="1" id="KW-0472">Membrane</keyword>
<reference evidence="2" key="1">
    <citation type="submission" date="2022-08" db="EMBL/GenBank/DDBJ databases">
        <authorList>
            <person name="Kallberg Y."/>
            <person name="Tangrot J."/>
            <person name="Rosling A."/>
        </authorList>
    </citation>
    <scope>NUCLEOTIDE SEQUENCE</scope>
    <source>
        <strain evidence="2">Wild A</strain>
    </source>
</reference>
<keyword evidence="3" id="KW-1185">Reference proteome</keyword>
<keyword evidence="1" id="KW-0812">Transmembrane</keyword>
<dbReference type="AlphaFoldDB" id="A0A9W4SIJ9"/>
<feature type="transmembrane region" description="Helical" evidence="1">
    <location>
        <begin position="141"/>
        <end position="159"/>
    </location>
</feature>
<evidence type="ECO:0000313" key="2">
    <source>
        <dbReference type="EMBL" id="CAI2170369.1"/>
    </source>
</evidence>
<evidence type="ECO:0000313" key="3">
    <source>
        <dbReference type="Proteomes" id="UP001153678"/>
    </source>
</evidence>
<accession>A0A9W4SIJ9</accession>
<name>A0A9W4SIJ9_9GLOM</name>
<gene>
    <name evidence="2" type="ORF">FWILDA_LOCUS4546</name>
</gene>